<accession>A0ABR7WHZ1</accession>
<keyword evidence="2" id="KW-1185">Reference proteome</keyword>
<evidence type="ECO:0000313" key="2">
    <source>
        <dbReference type="Proteomes" id="UP000602395"/>
    </source>
</evidence>
<evidence type="ECO:0000313" key="1">
    <source>
        <dbReference type="EMBL" id="MBD1322123.1"/>
    </source>
</evidence>
<dbReference type="RefSeq" id="WP_190268515.1">
    <property type="nucleotide sequence ID" value="NZ_BAABAD010000004.1"/>
</dbReference>
<name>A0ABR7WHZ1_9ACTN</name>
<dbReference type="Proteomes" id="UP000602395">
    <property type="component" value="Unassembled WGS sequence"/>
</dbReference>
<gene>
    <name evidence="1" type="ORF">IDF66_21305</name>
</gene>
<protein>
    <submittedName>
        <fullName evidence="1">Uncharacterized protein</fullName>
    </submittedName>
</protein>
<comment type="caution">
    <text evidence="1">The sequence shown here is derived from an EMBL/GenBank/DDBJ whole genome shotgun (WGS) entry which is preliminary data.</text>
</comment>
<reference evidence="1 2" key="1">
    <citation type="submission" date="2020-09" db="EMBL/GenBank/DDBJ databases">
        <title>Novel species in genus Gordonia.</title>
        <authorList>
            <person name="Zhang G."/>
        </authorList>
    </citation>
    <scope>NUCLEOTIDE SEQUENCE [LARGE SCALE GENOMIC DNA]</scope>
    <source>
        <strain evidence="1 2">ON-33</strain>
    </source>
</reference>
<sequence>MHVPVTLASWMIGDGAAAFPAHGDPVDIVLGLVPAQDNDLPAMCITATAEVEQLGGGGAATPDAALVHFSAFAAVAHNATSLHHGESTVHGRLHVEYEMTAVRVPRVRGTVLRRRLITEVRSPGEHWRPPTYELSDIITRRTEFEDSAMTAIGEVDSGQRGPRPHDTWRHDTGLLLDIEID</sequence>
<dbReference type="EMBL" id="JACWMS010000005">
    <property type="protein sequence ID" value="MBD1322123.1"/>
    <property type="molecule type" value="Genomic_DNA"/>
</dbReference>
<organism evidence="1 2">
    <name type="scientific">Gordonia hankookensis</name>
    <dbReference type="NCBI Taxonomy" id="589403"/>
    <lineage>
        <taxon>Bacteria</taxon>
        <taxon>Bacillati</taxon>
        <taxon>Actinomycetota</taxon>
        <taxon>Actinomycetes</taxon>
        <taxon>Mycobacteriales</taxon>
        <taxon>Gordoniaceae</taxon>
        <taxon>Gordonia</taxon>
    </lineage>
</organism>
<proteinExistence type="predicted"/>